<name>A0A8J6QSP7_9BACT</name>
<proteinExistence type="predicted"/>
<keyword evidence="1" id="KW-0732">Signal</keyword>
<evidence type="ECO:0000313" key="4">
    <source>
        <dbReference type="Proteomes" id="UP000632828"/>
    </source>
</evidence>
<dbReference type="Proteomes" id="UP000632828">
    <property type="component" value="Unassembled WGS sequence"/>
</dbReference>
<feature type="signal peptide" evidence="1">
    <location>
        <begin position="1"/>
        <end position="24"/>
    </location>
</feature>
<evidence type="ECO:0000259" key="2">
    <source>
        <dbReference type="Pfam" id="PF16036"/>
    </source>
</evidence>
<organism evidence="3 4">
    <name type="scientific">Pelovirga terrestris</name>
    <dbReference type="NCBI Taxonomy" id="2771352"/>
    <lineage>
        <taxon>Bacteria</taxon>
        <taxon>Pseudomonadati</taxon>
        <taxon>Thermodesulfobacteriota</taxon>
        <taxon>Desulfuromonadia</taxon>
        <taxon>Geobacterales</taxon>
        <taxon>Geobacteraceae</taxon>
        <taxon>Pelovirga</taxon>
    </lineage>
</organism>
<sequence>MSIINKSLLLGSLLLLVSVALVHADPADDLVVRGEGNVRYLGFIRVYDAELLAPADAGLTDVLQARRSFCLRLTYSVDLTAENFITAAEEILSRQYSQSELASYRPLIDQLHQAYRDVGKGDRYRLCYDADHQSTQLILNNEILVSIFSPEFAILYAGIWLDAEQPLDAGLRKRLLASLTDRRG</sequence>
<keyword evidence="3" id="KW-0413">Isomerase</keyword>
<dbReference type="RefSeq" id="WP_191157809.1">
    <property type="nucleotide sequence ID" value="NZ_JACWUN010000023.1"/>
</dbReference>
<feature type="domain" description="Chalcone isomerase" evidence="2">
    <location>
        <begin position="28"/>
        <end position="176"/>
    </location>
</feature>
<comment type="caution">
    <text evidence="3">The sequence shown here is derived from an EMBL/GenBank/DDBJ whole genome shotgun (WGS) entry which is preliminary data.</text>
</comment>
<dbReference type="InterPro" id="IPR016087">
    <property type="entry name" value="Chalcone_isomerase"/>
</dbReference>
<reference evidence="3" key="1">
    <citation type="submission" date="2020-09" db="EMBL/GenBank/DDBJ databases">
        <title>Pelobacter alkaliphilus sp. nov., a novel anaerobic arsenate-reducing bacterium from terrestrial mud volcano.</title>
        <authorList>
            <person name="Khomyakova M.A."/>
            <person name="Merkel A.Y."/>
            <person name="Slobodkin A.I."/>
        </authorList>
    </citation>
    <scope>NUCLEOTIDE SEQUENCE</scope>
    <source>
        <strain evidence="3">M08fum</strain>
    </source>
</reference>
<dbReference type="AlphaFoldDB" id="A0A8J6QSP7"/>
<dbReference type="GO" id="GO:0016853">
    <property type="term" value="F:isomerase activity"/>
    <property type="evidence" value="ECO:0007669"/>
    <property type="project" value="UniProtKB-KW"/>
</dbReference>
<dbReference type="EMBL" id="JACWUN010000023">
    <property type="protein sequence ID" value="MBD1401828.1"/>
    <property type="molecule type" value="Genomic_DNA"/>
</dbReference>
<feature type="chain" id="PRO_5035249932" evidence="1">
    <location>
        <begin position="25"/>
        <end position="184"/>
    </location>
</feature>
<protein>
    <submittedName>
        <fullName evidence="3">Chalcone isomerase family protein</fullName>
    </submittedName>
</protein>
<keyword evidence="4" id="KW-1185">Reference proteome</keyword>
<dbReference type="Pfam" id="PF16036">
    <property type="entry name" value="Chalcone_3"/>
    <property type="match status" value="1"/>
</dbReference>
<gene>
    <name evidence="3" type="ORF">ICT70_14290</name>
</gene>
<accession>A0A8J6QSP7</accession>
<evidence type="ECO:0000256" key="1">
    <source>
        <dbReference type="SAM" id="SignalP"/>
    </source>
</evidence>
<evidence type="ECO:0000313" key="3">
    <source>
        <dbReference type="EMBL" id="MBD1401828.1"/>
    </source>
</evidence>